<evidence type="ECO:0000259" key="3">
    <source>
        <dbReference type="Pfam" id="PF13386"/>
    </source>
</evidence>
<keyword evidence="1" id="KW-1133">Transmembrane helix</keyword>
<evidence type="ECO:0000313" key="5">
    <source>
        <dbReference type="Proteomes" id="UP001235760"/>
    </source>
</evidence>
<evidence type="ECO:0000256" key="2">
    <source>
        <dbReference type="SAM" id="SignalP"/>
    </source>
</evidence>
<organism evidence="4 5">
    <name type="scientific">Leptothrix discophora</name>
    <dbReference type="NCBI Taxonomy" id="89"/>
    <lineage>
        <taxon>Bacteria</taxon>
        <taxon>Pseudomonadati</taxon>
        <taxon>Pseudomonadota</taxon>
        <taxon>Betaproteobacteria</taxon>
        <taxon>Burkholderiales</taxon>
        <taxon>Sphaerotilaceae</taxon>
        <taxon>Leptothrix</taxon>
    </lineage>
</organism>
<dbReference type="RefSeq" id="WP_305747609.1">
    <property type="nucleotide sequence ID" value="NZ_JAUZEE010000001.1"/>
</dbReference>
<name>A0ABT9FY18_LEPDI</name>
<reference evidence="4 5" key="1">
    <citation type="submission" date="2023-08" db="EMBL/GenBank/DDBJ databases">
        <authorList>
            <person name="Roldan D.M."/>
            <person name="Menes R.J."/>
        </authorList>
    </citation>
    <scope>NUCLEOTIDE SEQUENCE [LARGE SCALE GENOMIC DNA]</scope>
    <source>
        <strain evidence="4 5">CCM 2812</strain>
    </source>
</reference>
<feature type="chain" id="PRO_5045881084" evidence="2">
    <location>
        <begin position="21"/>
        <end position="264"/>
    </location>
</feature>
<evidence type="ECO:0000313" key="4">
    <source>
        <dbReference type="EMBL" id="MDP4299036.1"/>
    </source>
</evidence>
<dbReference type="Pfam" id="PF13386">
    <property type="entry name" value="DsbD_2"/>
    <property type="match status" value="1"/>
</dbReference>
<dbReference type="EMBL" id="JAUZEE010000001">
    <property type="protein sequence ID" value="MDP4299036.1"/>
    <property type="molecule type" value="Genomic_DNA"/>
</dbReference>
<keyword evidence="1" id="KW-0472">Membrane</keyword>
<feature type="transmembrane region" description="Helical" evidence="1">
    <location>
        <begin position="78"/>
        <end position="99"/>
    </location>
</feature>
<feature type="domain" description="Urease accessory protein UreH-like transmembrane" evidence="3">
    <location>
        <begin position="9"/>
        <end position="207"/>
    </location>
</feature>
<evidence type="ECO:0000256" key="1">
    <source>
        <dbReference type="SAM" id="Phobius"/>
    </source>
</evidence>
<dbReference type="InterPro" id="IPR039447">
    <property type="entry name" value="UreH-like_TM_dom"/>
</dbReference>
<keyword evidence="2" id="KW-0732">Signal</keyword>
<comment type="caution">
    <text evidence="4">The sequence shown here is derived from an EMBL/GenBank/DDBJ whole genome shotgun (WGS) entry which is preliminary data.</text>
</comment>
<dbReference type="Proteomes" id="UP001235760">
    <property type="component" value="Unassembled WGS sequence"/>
</dbReference>
<gene>
    <name evidence="4" type="ORF">Q8X39_00175</name>
</gene>
<keyword evidence="1" id="KW-0812">Transmembrane</keyword>
<proteinExistence type="predicted"/>
<protein>
    <submittedName>
        <fullName evidence="4">Sulfite exporter TauE/SafE family protein</fullName>
    </submittedName>
</protein>
<keyword evidence="5" id="KW-1185">Reference proteome</keyword>
<feature type="transmembrane region" description="Helical" evidence="1">
    <location>
        <begin position="145"/>
        <end position="165"/>
    </location>
</feature>
<accession>A0ABT9FY18</accession>
<sequence>MSLTLAAAAALMGLAGSLHCAGMCSAACTAVAGRCTPQRPGQGTTAVLAGRLVAYAAAGAAVASAAAGLRWLGEGVGWLRPVWSALQMALLFLGLWLLVRGRMPAAVQGWIESLGQPRTPDQVGEGGWQPVRLERRLDGGLKAGALGLLWPVIPCGLLHGALLVASMASGALAGAGVMAAFALTSSVGLVAGPALWFRLRPWLRRRRADAAMADPAGPAGPAGGVASLDDGGALALRLAGAMLVASVGWTLGHGLLEPLQAWCA</sequence>
<feature type="transmembrane region" description="Helical" evidence="1">
    <location>
        <begin position="171"/>
        <end position="197"/>
    </location>
</feature>
<feature type="signal peptide" evidence="2">
    <location>
        <begin position="1"/>
        <end position="20"/>
    </location>
</feature>